<dbReference type="GO" id="GO:0003677">
    <property type="term" value="F:DNA binding"/>
    <property type="evidence" value="ECO:0007669"/>
    <property type="project" value="InterPro"/>
</dbReference>
<keyword evidence="3" id="KW-1185">Reference proteome</keyword>
<evidence type="ECO:0000256" key="1">
    <source>
        <dbReference type="SAM" id="MobiDB-lite"/>
    </source>
</evidence>
<sequence length="122" mass="13667">MAARPSSSRSKDKFRRRHQTLNKKAHQIATDCEANVYLVVLFRGQFHVYSSHEHHGWPPTQEQIDQSFPVAKKARVTDVNLPEAEVRVAPAVLRREATPPAVTDALSAGCEDAVLELREAQV</sequence>
<gene>
    <name evidence="2" type="ORF">CBER1_09965</name>
</gene>
<dbReference type="STRING" id="357750.A0A2S6C5Z9"/>
<dbReference type="OrthoDB" id="3650524at2759"/>
<protein>
    <submittedName>
        <fullName evidence="2">Uncharacterized protein</fullName>
    </submittedName>
</protein>
<name>A0A2S6C5Z9_9PEZI</name>
<dbReference type="GO" id="GO:0046983">
    <property type="term" value="F:protein dimerization activity"/>
    <property type="evidence" value="ECO:0007669"/>
    <property type="project" value="InterPro"/>
</dbReference>
<comment type="caution">
    <text evidence="2">The sequence shown here is derived from an EMBL/GenBank/DDBJ whole genome shotgun (WGS) entry which is preliminary data.</text>
</comment>
<dbReference type="InterPro" id="IPR036879">
    <property type="entry name" value="TF_MADSbox_sf"/>
</dbReference>
<feature type="region of interest" description="Disordered" evidence="1">
    <location>
        <begin position="1"/>
        <end position="25"/>
    </location>
</feature>
<proteinExistence type="predicted"/>
<dbReference type="AlphaFoldDB" id="A0A2S6C5Z9"/>
<accession>A0A2S6C5Z9</accession>
<evidence type="ECO:0000313" key="2">
    <source>
        <dbReference type="EMBL" id="PPJ55136.1"/>
    </source>
</evidence>
<dbReference type="SUPFAM" id="SSF55455">
    <property type="entry name" value="SRF-like"/>
    <property type="match status" value="1"/>
</dbReference>
<dbReference type="GO" id="GO:0045944">
    <property type="term" value="P:positive regulation of transcription by RNA polymerase II"/>
    <property type="evidence" value="ECO:0007669"/>
    <property type="project" value="UniProtKB-ARBA"/>
</dbReference>
<evidence type="ECO:0000313" key="3">
    <source>
        <dbReference type="Proteomes" id="UP000237631"/>
    </source>
</evidence>
<dbReference type="Proteomes" id="UP000237631">
    <property type="component" value="Unassembled WGS sequence"/>
</dbReference>
<reference evidence="3" key="1">
    <citation type="journal article" date="2017" name="bioRxiv">
        <title>Conservation of a gene cluster reveals novel cercosporin biosynthetic mechanisms and extends production to the genus Colletotrichum.</title>
        <authorList>
            <person name="de Jonge R."/>
            <person name="Ebert M.K."/>
            <person name="Huitt-Roehl C.R."/>
            <person name="Pal P."/>
            <person name="Suttle J.C."/>
            <person name="Spanner R.E."/>
            <person name="Neubauer J.D."/>
            <person name="Jurick W.M.II."/>
            <person name="Stott K.A."/>
            <person name="Secor G.A."/>
            <person name="Thomma B.P.H.J."/>
            <person name="Van de Peer Y."/>
            <person name="Townsend C.A."/>
            <person name="Bolton M.D."/>
        </authorList>
    </citation>
    <scope>NUCLEOTIDE SEQUENCE [LARGE SCALE GENOMIC DNA]</scope>
    <source>
        <strain evidence="3">CBS538.71</strain>
    </source>
</reference>
<dbReference type="EMBL" id="PNEN01000548">
    <property type="protein sequence ID" value="PPJ55136.1"/>
    <property type="molecule type" value="Genomic_DNA"/>
</dbReference>
<feature type="compositionally biased region" description="Basic residues" evidence="1">
    <location>
        <begin position="12"/>
        <end position="25"/>
    </location>
</feature>
<organism evidence="2 3">
    <name type="scientific">Cercospora berteroae</name>
    <dbReference type="NCBI Taxonomy" id="357750"/>
    <lineage>
        <taxon>Eukaryota</taxon>
        <taxon>Fungi</taxon>
        <taxon>Dikarya</taxon>
        <taxon>Ascomycota</taxon>
        <taxon>Pezizomycotina</taxon>
        <taxon>Dothideomycetes</taxon>
        <taxon>Dothideomycetidae</taxon>
        <taxon>Mycosphaerellales</taxon>
        <taxon>Mycosphaerellaceae</taxon>
        <taxon>Cercospora</taxon>
    </lineage>
</organism>